<dbReference type="InterPro" id="IPR011006">
    <property type="entry name" value="CheY-like_superfamily"/>
</dbReference>
<feature type="modified residue" description="4-aspartylphosphate" evidence="2">
    <location>
        <position position="52"/>
    </location>
</feature>
<evidence type="ECO:0000259" key="3">
    <source>
        <dbReference type="PROSITE" id="PS50110"/>
    </source>
</evidence>
<reference evidence="4 5" key="1">
    <citation type="journal article" date="2016" name="Nat. Commun.">
        <title>Thousands of microbial genomes shed light on interconnected biogeochemical processes in an aquifer system.</title>
        <authorList>
            <person name="Anantharaman K."/>
            <person name="Brown C.T."/>
            <person name="Hug L.A."/>
            <person name="Sharon I."/>
            <person name="Castelle C.J."/>
            <person name="Probst A.J."/>
            <person name="Thomas B.C."/>
            <person name="Singh A."/>
            <person name="Wilkins M.J."/>
            <person name="Karaoz U."/>
            <person name="Brodie E.L."/>
            <person name="Williams K.H."/>
            <person name="Hubbard S.S."/>
            <person name="Banfield J.F."/>
        </authorList>
    </citation>
    <scope>NUCLEOTIDE SEQUENCE [LARGE SCALE GENOMIC DNA]</scope>
    <source>
        <strain evidence="5">RIFCSPHIGHO2_01_FULL_58_15</strain>
    </source>
</reference>
<feature type="domain" description="Response regulatory" evidence="3">
    <location>
        <begin position="3"/>
        <end position="119"/>
    </location>
</feature>
<evidence type="ECO:0000313" key="5">
    <source>
        <dbReference type="Proteomes" id="UP000178690"/>
    </source>
</evidence>
<evidence type="ECO:0000256" key="1">
    <source>
        <dbReference type="ARBA" id="ARBA00022553"/>
    </source>
</evidence>
<evidence type="ECO:0000256" key="2">
    <source>
        <dbReference type="PROSITE-ProRule" id="PRU00169"/>
    </source>
</evidence>
<dbReference type="GO" id="GO:0000160">
    <property type="term" value="P:phosphorelay signal transduction system"/>
    <property type="evidence" value="ECO:0007669"/>
    <property type="project" value="InterPro"/>
</dbReference>
<dbReference type="InterPro" id="IPR050595">
    <property type="entry name" value="Bact_response_regulator"/>
</dbReference>
<gene>
    <name evidence="4" type="ORF">A2682_00285</name>
</gene>
<evidence type="ECO:0000313" key="4">
    <source>
        <dbReference type="EMBL" id="OHA49453.1"/>
    </source>
</evidence>
<dbReference type="InterPro" id="IPR001789">
    <property type="entry name" value="Sig_transdc_resp-reg_receiver"/>
</dbReference>
<dbReference type="Proteomes" id="UP000178690">
    <property type="component" value="Unassembled WGS sequence"/>
</dbReference>
<accession>A0A1G2PMF4</accession>
<dbReference type="Pfam" id="PF00072">
    <property type="entry name" value="Response_reg"/>
    <property type="match status" value="1"/>
</dbReference>
<dbReference type="SMART" id="SM00448">
    <property type="entry name" value="REC"/>
    <property type="match status" value="1"/>
</dbReference>
<dbReference type="STRING" id="1802363.A2682_00285"/>
<keyword evidence="1 2" id="KW-0597">Phosphoprotein</keyword>
<name>A0A1G2PMF4_TERXR</name>
<dbReference type="EMBL" id="MHST01000009">
    <property type="protein sequence ID" value="OHA49453.1"/>
    <property type="molecule type" value="Genomic_DNA"/>
</dbReference>
<dbReference type="SUPFAM" id="SSF52172">
    <property type="entry name" value="CheY-like"/>
    <property type="match status" value="1"/>
</dbReference>
<dbReference type="PROSITE" id="PS50110">
    <property type="entry name" value="RESPONSE_REGULATORY"/>
    <property type="match status" value="1"/>
</dbReference>
<protein>
    <recommendedName>
        <fullName evidence="3">Response regulatory domain-containing protein</fullName>
    </recommendedName>
</protein>
<proteinExistence type="predicted"/>
<sequence length="129" mass="13757">MKKILFVEDEAALQTTLGGALQKEGFAVVAARDGETGLHLAASEHPDLILLDLILPKRSGFQVLEALKSDAKTRDIPVIVLTNLESAKDVDRALALGATTFLVKASYEIDEVITKVRQELQSGATGVSA</sequence>
<organism evidence="4 5">
    <name type="scientific">Terrybacteria sp. (strain RIFCSPHIGHO2_01_FULL_58_15)</name>
    <dbReference type="NCBI Taxonomy" id="1802363"/>
    <lineage>
        <taxon>Bacteria</taxon>
        <taxon>Candidatus Terryibacteriota</taxon>
    </lineage>
</organism>
<dbReference type="AlphaFoldDB" id="A0A1G2PMF4"/>
<dbReference type="PANTHER" id="PTHR44591:SF3">
    <property type="entry name" value="RESPONSE REGULATORY DOMAIN-CONTAINING PROTEIN"/>
    <property type="match status" value="1"/>
</dbReference>
<dbReference type="PANTHER" id="PTHR44591">
    <property type="entry name" value="STRESS RESPONSE REGULATOR PROTEIN 1"/>
    <property type="match status" value="1"/>
</dbReference>
<comment type="caution">
    <text evidence="4">The sequence shown here is derived from an EMBL/GenBank/DDBJ whole genome shotgun (WGS) entry which is preliminary data.</text>
</comment>
<dbReference type="Gene3D" id="3.40.50.2300">
    <property type="match status" value="1"/>
</dbReference>